<dbReference type="Gene3D" id="1.10.287.470">
    <property type="entry name" value="Helix hairpin bin"/>
    <property type="match status" value="1"/>
</dbReference>
<dbReference type="SUPFAM" id="SSF111369">
    <property type="entry name" value="HlyD-like secretion proteins"/>
    <property type="match status" value="1"/>
</dbReference>
<gene>
    <name evidence="13" type="ORF">H740_06672</name>
</gene>
<evidence type="ECO:0000256" key="4">
    <source>
        <dbReference type="ARBA" id="ARBA00022475"/>
    </source>
</evidence>
<keyword evidence="5" id="KW-0997">Cell inner membrane</keyword>
<organism evidence="13 14">
    <name type="scientific">Campylobacter showae CC57C</name>
    <dbReference type="NCBI Taxonomy" id="1073353"/>
    <lineage>
        <taxon>Bacteria</taxon>
        <taxon>Pseudomonadati</taxon>
        <taxon>Campylobacterota</taxon>
        <taxon>Epsilonproteobacteria</taxon>
        <taxon>Campylobacterales</taxon>
        <taxon>Campylobacteraceae</taxon>
        <taxon>Campylobacter</taxon>
    </lineage>
</organism>
<dbReference type="RefSeq" id="WP_002952553.1">
    <property type="nucleotide sequence ID" value="NZ_AOTD01000167.1"/>
</dbReference>
<dbReference type="PANTHER" id="PTHR30386:SF27">
    <property type="entry name" value="MEMBRANE FUSION PROTEIN (MFP) FAMILY PROTEIN"/>
    <property type="match status" value="1"/>
</dbReference>
<dbReference type="AlphaFoldDB" id="M3JAM5"/>
<evidence type="ECO:0000256" key="1">
    <source>
        <dbReference type="ARBA" id="ARBA00004377"/>
    </source>
</evidence>
<feature type="transmembrane region" description="Helical" evidence="10">
    <location>
        <begin position="25"/>
        <end position="43"/>
    </location>
</feature>
<dbReference type="InterPro" id="IPR058982">
    <property type="entry name" value="Beta-barrel_AprE"/>
</dbReference>
<dbReference type="InterPro" id="IPR058625">
    <property type="entry name" value="MdtA-like_BSH"/>
</dbReference>
<accession>M3JAM5</accession>
<dbReference type="Pfam" id="PF26002">
    <property type="entry name" value="Beta-barrel_AprE"/>
    <property type="match status" value="1"/>
</dbReference>
<dbReference type="GO" id="GO:0005886">
    <property type="term" value="C:plasma membrane"/>
    <property type="evidence" value="ECO:0007669"/>
    <property type="project" value="UniProtKB-SubCell"/>
</dbReference>
<evidence type="ECO:0000256" key="9">
    <source>
        <dbReference type="SAM" id="Coils"/>
    </source>
</evidence>
<sequence length="429" mass="47912">MNDLHEFKPLLIEIEDKPLNPLGRIILYLVLAIMVFGTAWLILAKVDVVVSAQGKVIPSGEIKILKPLESGVVSKIFVKESDRVKKGDILIQIDPTVTDASLSSKQDDLAVINSDIALLEALINESNLSKDELNKLNSSQISLYNSQKQILASTYEGNKAKLNSAKLDIKANESEVNRLSLLLSKEEEAKTRLQKVLDLIAKKEYEEVSKNIINLKEQKDIALYRLKESNKKLEEIIEENEKAIKTIKSSWIETSLSKEKEKRELSAQINAILFSNKTQQIKSPVDGFVGKLLTHTEGGVVSPNDNLISIVPSDAPLIIKANVLNKDIGFLKLGQEVAVKIDTFSFQKYGLLHGNIIEISKDAIEDEKLGLIYEIKIKPKSLDIKVEGETKQLEIGMSVIAEVKTGKRRVIELFIYPIIKYMDEGLSVR</sequence>
<comment type="caution">
    <text evidence="13">The sequence shown here is derived from an EMBL/GenBank/DDBJ whole genome shotgun (WGS) entry which is preliminary data.</text>
</comment>
<keyword evidence="4" id="KW-1003">Cell membrane</keyword>
<dbReference type="InterPro" id="IPR050739">
    <property type="entry name" value="MFP"/>
</dbReference>
<evidence type="ECO:0000256" key="10">
    <source>
        <dbReference type="SAM" id="Phobius"/>
    </source>
</evidence>
<dbReference type="EMBL" id="AOTD01000167">
    <property type="protein sequence ID" value="EMG30408.1"/>
    <property type="molecule type" value="Genomic_DNA"/>
</dbReference>
<proteinExistence type="inferred from homology"/>
<keyword evidence="6 10" id="KW-0812">Transmembrane</keyword>
<keyword evidence="9" id="KW-0175">Coiled coil</keyword>
<keyword evidence="7 10" id="KW-1133">Transmembrane helix</keyword>
<comment type="similarity">
    <text evidence="2">Belongs to the membrane fusion protein (MFP) (TC 8.A.1) family.</text>
</comment>
<reference evidence="13 14" key="1">
    <citation type="submission" date="2013-02" db="EMBL/GenBank/DDBJ databases">
        <title>Co-occurrence of anaerobic bacteria in colorectal carcinomas.</title>
        <authorList>
            <person name="Holt R.A."/>
            <person name="Warren R.L."/>
            <person name="Allen-Vercoe E."/>
            <person name="Pleasance S."/>
            <person name="Freeman D.J."/>
            <person name="Watson P."/>
            <person name="Moore R."/>
            <person name="Cochrane K."/>
        </authorList>
    </citation>
    <scope>NUCLEOTIDE SEQUENCE [LARGE SCALE GENOMIC DNA]</scope>
    <source>
        <strain evidence="13 14">CC57C</strain>
    </source>
</reference>
<evidence type="ECO:0000259" key="11">
    <source>
        <dbReference type="Pfam" id="PF25917"/>
    </source>
</evidence>
<dbReference type="InterPro" id="IPR010129">
    <property type="entry name" value="T1SS_HlyD"/>
</dbReference>
<evidence type="ECO:0000256" key="3">
    <source>
        <dbReference type="ARBA" id="ARBA00022448"/>
    </source>
</evidence>
<dbReference type="NCBIfam" id="TIGR01843">
    <property type="entry name" value="type_I_hlyD"/>
    <property type="match status" value="1"/>
</dbReference>
<feature type="domain" description="AprE-like beta-barrel" evidence="12">
    <location>
        <begin position="317"/>
        <end position="406"/>
    </location>
</feature>
<dbReference type="Pfam" id="PF25917">
    <property type="entry name" value="BSH_RND"/>
    <property type="match status" value="1"/>
</dbReference>
<evidence type="ECO:0000313" key="14">
    <source>
        <dbReference type="Proteomes" id="UP000011782"/>
    </source>
</evidence>
<comment type="subcellular location">
    <subcellularLocation>
        <location evidence="1">Cell inner membrane</location>
        <topology evidence="1">Single-pass membrane protein</topology>
    </subcellularLocation>
</comment>
<keyword evidence="3" id="KW-0813">Transport</keyword>
<dbReference type="STRING" id="1073353.H740_06672"/>
<dbReference type="Gene3D" id="2.40.30.170">
    <property type="match status" value="1"/>
</dbReference>
<dbReference type="PRINTS" id="PR01490">
    <property type="entry name" value="RTXTOXIND"/>
</dbReference>
<evidence type="ECO:0000256" key="6">
    <source>
        <dbReference type="ARBA" id="ARBA00022692"/>
    </source>
</evidence>
<dbReference type="PATRIC" id="fig|1073353.3.peg.1431"/>
<dbReference type="Gene3D" id="2.40.50.100">
    <property type="match status" value="1"/>
</dbReference>
<keyword evidence="8 10" id="KW-0472">Membrane</keyword>
<evidence type="ECO:0000256" key="8">
    <source>
        <dbReference type="ARBA" id="ARBA00023136"/>
    </source>
</evidence>
<evidence type="ECO:0000313" key="13">
    <source>
        <dbReference type="EMBL" id="EMG30408.1"/>
    </source>
</evidence>
<name>M3JAM5_9BACT</name>
<dbReference type="InterPro" id="IPR006144">
    <property type="entry name" value="Secretion_HlyD_CS"/>
</dbReference>
<dbReference type="Proteomes" id="UP000011782">
    <property type="component" value="Unassembled WGS sequence"/>
</dbReference>
<dbReference type="GO" id="GO:0009306">
    <property type="term" value="P:protein secretion"/>
    <property type="evidence" value="ECO:0007669"/>
    <property type="project" value="InterPro"/>
</dbReference>
<dbReference type="PROSITE" id="PS00543">
    <property type="entry name" value="HLYD_FAMILY"/>
    <property type="match status" value="1"/>
</dbReference>
<protein>
    <submittedName>
        <fullName evidence="13">Secretion protein HlyD</fullName>
    </submittedName>
</protein>
<feature type="domain" description="Multidrug resistance protein MdtA-like barrel-sandwich hybrid" evidence="11">
    <location>
        <begin position="70"/>
        <end position="310"/>
    </location>
</feature>
<evidence type="ECO:0000256" key="5">
    <source>
        <dbReference type="ARBA" id="ARBA00022519"/>
    </source>
</evidence>
<feature type="coiled-coil region" evidence="9">
    <location>
        <begin position="223"/>
        <end position="250"/>
    </location>
</feature>
<evidence type="ECO:0000256" key="7">
    <source>
        <dbReference type="ARBA" id="ARBA00022989"/>
    </source>
</evidence>
<dbReference type="PANTHER" id="PTHR30386">
    <property type="entry name" value="MEMBRANE FUSION SUBUNIT OF EMRAB-TOLC MULTIDRUG EFFLUX PUMP"/>
    <property type="match status" value="1"/>
</dbReference>
<evidence type="ECO:0000256" key="2">
    <source>
        <dbReference type="ARBA" id="ARBA00009477"/>
    </source>
</evidence>
<evidence type="ECO:0000259" key="12">
    <source>
        <dbReference type="Pfam" id="PF26002"/>
    </source>
</evidence>